<gene>
    <name evidence="1" type="ORF">FA95DRAFT_1603999</name>
</gene>
<protein>
    <submittedName>
        <fullName evidence="1">Uncharacterized protein</fullName>
    </submittedName>
</protein>
<evidence type="ECO:0000313" key="1">
    <source>
        <dbReference type="EMBL" id="KAI0049834.1"/>
    </source>
</evidence>
<evidence type="ECO:0000313" key="2">
    <source>
        <dbReference type="Proteomes" id="UP000814033"/>
    </source>
</evidence>
<proteinExistence type="predicted"/>
<dbReference type="EMBL" id="MU275868">
    <property type="protein sequence ID" value="KAI0049834.1"/>
    <property type="molecule type" value="Genomic_DNA"/>
</dbReference>
<organism evidence="1 2">
    <name type="scientific">Auriscalpium vulgare</name>
    <dbReference type="NCBI Taxonomy" id="40419"/>
    <lineage>
        <taxon>Eukaryota</taxon>
        <taxon>Fungi</taxon>
        <taxon>Dikarya</taxon>
        <taxon>Basidiomycota</taxon>
        <taxon>Agaricomycotina</taxon>
        <taxon>Agaricomycetes</taxon>
        <taxon>Russulales</taxon>
        <taxon>Auriscalpiaceae</taxon>
        <taxon>Auriscalpium</taxon>
    </lineage>
</organism>
<dbReference type="Proteomes" id="UP000814033">
    <property type="component" value="Unassembled WGS sequence"/>
</dbReference>
<keyword evidence="2" id="KW-1185">Reference proteome</keyword>
<accession>A0ACB8S023</accession>
<reference evidence="1" key="2">
    <citation type="journal article" date="2022" name="New Phytol.">
        <title>Evolutionary transition to the ectomycorrhizal habit in the genomes of a hyperdiverse lineage of mushroom-forming fungi.</title>
        <authorList>
            <person name="Looney B."/>
            <person name="Miyauchi S."/>
            <person name="Morin E."/>
            <person name="Drula E."/>
            <person name="Courty P.E."/>
            <person name="Kohler A."/>
            <person name="Kuo A."/>
            <person name="LaButti K."/>
            <person name="Pangilinan J."/>
            <person name="Lipzen A."/>
            <person name="Riley R."/>
            <person name="Andreopoulos W."/>
            <person name="He G."/>
            <person name="Johnson J."/>
            <person name="Nolan M."/>
            <person name="Tritt A."/>
            <person name="Barry K.W."/>
            <person name="Grigoriev I.V."/>
            <person name="Nagy L.G."/>
            <person name="Hibbett D."/>
            <person name="Henrissat B."/>
            <person name="Matheny P.B."/>
            <person name="Labbe J."/>
            <person name="Martin F.M."/>
        </authorList>
    </citation>
    <scope>NUCLEOTIDE SEQUENCE</scope>
    <source>
        <strain evidence="1">FP105234-sp</strain>
    </source>
</reference>
<comment type="caution">
    <text evidence="1">The sequence shown here is derived from an EMBL/GenBank/DDBJ whole genome shotgun (WGS) entry which is preliminary data.</text>
</comment>
<reference evidence="1" key="1">
    <citation type="submission" date="2021-02" db="EMBL/GenBank/DDBJ databases">
        <authorList>
            <consortium name="DOE Joint Genome Institute"/>
            <person name="Ahrendt S."/>
            <person name="Looney B.P."/>
            <person name="Miyauchi S."/>
            <person name="Morin E."/>
            <person name="Drula E."/>
            <person name="Courty P.E."/>
            <person name="Chicoki N."/>
            <person name="Fauchery L."/>
            <person name="Kohler A."/>
            <person name="Kuo A."/>
            <person name="Labutti K."/>
            <person name="Pangilinan J."/>
            <person name="Lipzen A."/>
            <person name="Riley R."/>
            <person name="Andreopoulos W."/>
            <person name="He G."/>
            <person name="Johnson J."/>
            <person name="Barry K.W."/>
            <person name="Grigoriev I.V."/>
            <person name="Nagy L."/>
            <person name="Hibbett D."/>
            <person name="Henrissat B."/>
            <person name="Matheny P.B."/>
            <person name="Labbe J."/>
            <person name="Martin F."/>
        </authorList>
    </citation>
    <scope>NUCLEOTIDE SEQUENCE</scope>
    <source>
        <strain evidence="1">FP105234-sp</strain>
    </source>
</reference>
<sequence>MQHSHRIYGLLELYLFGIYTCLFGFALHVLIQRLKGSTTNKWLTIAITVMYLVATAHAVGSAWPFNSTSDDLERSMAIDSLLTSIATLNFVLGDGIVVWRAYVIWDRNRHILCVPFLLLLITLGTSVWQIMYTIFRVRVQANVDHAYQIGLFMTLLTNVVATGIIGYRAWQHYRSSSVVQIRIGRDRALTVLLLLVESGALYCAVWGMYPTVVIVLCKLQASYSNTIMDMRDDGLPLPVLAPDASVASSSSSNNRDPVRVQFATLPGDVGPGFLARNSSDTSLGSVLVSPAADIRADKQRIV</sequence>
<name>A0ACB8S023_9AGAM</name>